<name>A0A8B6FZJ0_MYTGA</name>
<evidence type="ECO:0000256" key="1">
    <source>
        <dbReference type="SAM" id="SignalP"/>
    </source>
</evidence>
<keyword evidence="3" id="KW-1185">Reference proteome</keyword>
<proteinExistence type="predicted"/>
<dbReference type="Proteomes" id="UP000596742">
    <property type="component" value="Unassembled WGS sequence"/>
</dbReference>
<feature type="chain" id="PRO_5032787909" description="Prokineticin domain-containing protein" evidence="1">
    <location>
        <begin position="19"/>
        <end position="115"/>
    </location>
</feature>
<dbReference type="AlphaFoldDB" id="A0A8B6FZJ0"/>
<evidence type="ECO:0000313" key="2">
    <source>
        <dbReference type="EMBL" id="VDI56622.1"/>
    </source>
</evidence>
<dbReference type="Gene3D" id="2.10.80.10">
    <property type="entry name" value="Lipase, subunit A"/>
    <property type="match status" value="1"/>
</dbReference>
<dbReference type="EMBL" id="UYJE01007637">
    <property type="protein sequence ID" value="VDI56622.1"/>
    <property type="molecule type" value="Genomic_DNA"/>
</dbReference>
<keyword evidence="1" id="KW-0732">Signal</keyword>
<evidence type="ECO:0008006" key="4">
    <source>
        <dbReference type="Google" id="ProtNLM"/>
    </source>
</evidence>
<comment type="caution">
    <text evidence="2">The sequence shown here is derived from an EMBL/GenBank/DDBJ whole genome shotgun (WGS) entry which is preliminary data.</text>
</comment>
<accession>A0A8B6FZJ0</accession>
<reference evidence="2" key="1">
    <citation type="submission" date="2018-11" db="EMBL/GenBank/DDBJ databases">
        <authorList>
            <person name="Alioto T."/>
            <person name="Alioto T."/>
        </authorList>
    </citation>
    <scope>NUCLEOTIDE SEQUENCE</scope>
</reference>
<gene>
    <name evidence="2" type="ORF">MGAL_10B004610</name>
</gene>
<dbReference type="OrthoDB" id="6132230at2759"/>
<sequence length="115" mass="12729">MWKELCVVLVVSVSIVSSLKVQCRQDTECGSDECCYYHEGPMVVSKKRSILPVSGMIQGGWCEKYKTEGQSCSGIAKMNGHCECGPGLTCTVTVRTQSKIQKRMEWPATCIRSQT</sequence>
<protein>
    <recommendedName>
        <fullName evidence="4">Prokineticin domain-containing protein</fullName>
    </recommendedName>
</protein>
<feature type="signal peptide" evidence="1">
    <location>
        <begin position="1"/>
        <end position="18"/>
    </location>
</feature>
<evidence type="ECO:0000313" key="3">
    <source>
        <dbReference type="Proteomes" id="UP000596742"/>
    </source>
</evidence>
<organism evidence="2 3">
    <name type="scientific">Mytilus galloprovincialis</name>
    <name type="common">Mediterranean mussel</name>
    <dbReference type="NCBI Taxonomy" id="29158"/>
    <lineage>
        <taxon>Eukaryota</taxon>
        <taxon>Metazoa</taxon>
        <taxon>Spiralia</taxon>
        <taxon>Lophotrochozoa</taxon>
        <taxon>Mollusca</taxon>
        <taxon>Bivalvia</taxon>
        <taxon>Autobranchia</taxon>
        <taxon>Pteriomorphia</taxon>
        <taxon>Mytilida</taxon>
        <taxon>Mytiloidea</taxon>
        <taxon>Mytilidae</taxon>
        <taxon>Mytilinae</taxon>
        <taxon>Mytilus</taxon>
    </lineage>
</organism>